<dbReference type="Pfam" id="PF00194">
    <property type="entry name" value="Carb_anhydrase"/>
    <property type="match status" value="1"/>
</dbReference>
<feature type="domain" description="Alpha-carbonic anhydrase" evidence="2">
    <location>
        <begin position="637"/>
        <end position="701"/>
    </location>
</feature>
<proteinExistence type="predicted"/>
<dbReference type="InterPro" id="IPR036398">
    <property type="entry name" value="CA_dom_sf"/>
</dbReference>
<evidence type="ECO:0000259" key="2">
    <source>
        <dbReference type="PROSITE" id="PS51144"/>
    </source>
</evidence>
<evidence type="ECO:0000256" key="1">
    <source>
        <dbReference type="SAM" id="Phobius"/>
    </source>
</evidence>
<dbReference type="InterPro" id="IPR013783">
    <property type="entry name" value="Ig-like_fold"/>
</dbReference>
<reference evidence="3" key="1">
    <citation type="submission" date="2022-03" db="EMBL/GenBank/DDBJ databases">
        <authorList>
            <person name="Lindestad O."/>
        </authorList>
    </citation>
    <scope>NUCLEOTIDE SEQUENCE</scope>
</reference>
<evidence type="ECO:0000313" key="4">
    <source>
        <dbReference type="Proteomes" id="UP000838756"/>
    </source>
</evidence>
<name>A0A8S4RM21_9NEOP</name>
<evidence type="ECO:0000313" key="3">
    <source>
        <dbReference type="EMBL" id="CAH2237944.1"/>
    </source>
</evidence>
<keyword evidence="1" id="KW-0472">Membrane</keyword>
<comment type="caution">
    <text evidence="3">The sequence shown here is derived from an EMBL/GenBank/DDBJ whole genome shotgun (WGS) entry which is preliminary data.</text>
</comment>
<keyword evidence="4" id="KW-1185">Reference proteome</keyword>
<dbReference type="InterPro" id="IPR032707">
    <property type="entry name" value="MYCBPAP"/>
</dbReference>
<sequence length="701" mass="82123">MSKKYRSILCQDSVEPDHELLVWEKWIKIRKDETGHLAYKTGRTTGELAMNLCEKVREKKEEKIVLENAQIKQKVGVRGALWDQPDRLKQQFFGQPVYELQRTRVELGNPKIIQHIGVPKHIQETEKGILGSQRKLFTKLDAEYESYKKKREKDLTKIIKKIDPYRSDLQELIVIGSKPKPPPKELPPLPNIILSSDEISEEVLCTVYAVRINDTILFKEIPHQTLKHLEKLKNDYGRDKCNSWSYYFNCPVSRVGRSTLFLQNLGTVSLRYCWKKITRANADDSPTQVFFFNKNENVICPGQSQEVYFTFMSNTPGTYEESWELVFLNICFFDSLENQLILNFYADSVENLAKIKKKTAKLENLIYANVLINIARDLLAEIILKATSIEPQIYPYDKIILEADIFVMKNPACFYHQTEVMKMKDMYTEMIPGELWDLSINSWRTAMMNKEFNERMKYYEYLRLAHRECLKPWYENRDLLTEKYIAVNQILGRLADKLDEEYCRITEMYFDIDLEPTGFVTTGLRRCEMSSSDLPRTSENLSLKSLESLGKQMLPHGPRMAPSHWKFWGKWKLERHFRSLRCESETKMQSGLYASMLYQHLFLACIVALFIVLGPSIKTIKRPPYVNEYDKTVLKERKWSYKDQSKWKKYYPACGGHSQSPVDLPPVGLINTKGCRELSFLNYDDVPKNMTLKNDGKRRKI</sequence>
<dbReference type="AlphaFoldDB" id="A0A8S4RM21"/>
<dbReference type="PANTHER" id="PTHR48421:SF1">
    <property type="entry name" value="MYCBP-ASSOCIATED PROTEIN"/>
    <property type="match status" value="1"/>
</dbReference>
<dbReference type="Gene3D" id="2.60.40.10">
    <property type="entry name" value="Immunoglobulins"/>
    <property type="match status" value="1"/>
</dbReference>
<dbReference type="Gene3D" id="3.10.200.10">
    <property type="entry name" value="Alpha carbonic anhydrase"/>
    <property type="match status" value="1"/>
</dbReference>
<keyword evidence="1" id="KW-1133">Transmembrane helix</keyword>
<dbReference type="SUPFAM" id="SSF51069">
    <property type="entry name" value="Carbonic anhydrase"/>
    <property type="match status" value="1"/>
</dbReference>
<accession>A0A8S4RM21</accession>
<organism evidence="3 4">
    <name type="scientific">Pararge aegeria aegeria</name>
    <dbReference type="NCBI Taxonomy" id="348720"/>
    <lineage>
        <taxon>Eukaryota</taxon>
        <taxon>Metazoa</taxon>
        <taxon>Ecdysozoa</taxon>
        <taxon>Arthropoda</taxon>
        <taxon>Hexapoda</taxon>
        <taxon>Insecta</taxon>
        <taxon>Pterygota</taxon>
        <taxon>Neoptera</taxon>
        <taxon>Endopterygota</taxon>
        <taxon>Lepidoptera</taxon>
        <taxon>Glossata</taxon>
        <taxon>Ditrysia</taxon>
        <taxon>Papilionoidea</taxon>
        <taxon>Nymphalidae</taxon>
        <taxon>Satyrinae</taxon>
        <taxon>Satyrini</taxon>
        <taxon>Parargina</taxon>
        <taxon>Pararge</taxon>
    </lineage>
</organism>
<gene>
    <name evidence="3" type="primary">jg4638</name>
    <name evidence="3" type="ORF">PAEG_LOCUS15106</name>
</gene>
<feature type="transmembrane region" description="Helical" evidence="1">
    <location>
        <begin position="592"/>
        <end position="613"/>
    </location>
</feature>
<dbReference type="InterPro" id="IPR001148">
    <property type="entry name" value="CA_dom"/>
</dbReference>
<dbReference type="Proteomes" id="UP000838756">
    <property type="component" value="Unassembled WGS sequence"/>
</dbReference>
<dbReference type="EMBL" id="CAKXAJ010025305">
    <property type="protein sequence ID" value="CAH2237944.1"/>
    <property type="molecule type" value="Genomic_DNA"/>
</dbReference>
<protein>
    <submittedName>
        <fullName evidence="3">Jg4638 protein</fullName>
    </submittedName>
</protein>
<dbReference type="OrthoDB" id="10263316at2759"/>
<dbReference type="PROSITE" id="PS51144">
    <property type="entry name" value="ALPHA_CA_2"/>
    <property type="match status" value="1"/>
</dbReference>
<keyword evidence="1" id="KW-0812">Transmembrane</keyword>
<dbReference type="PANTHER" id="PTHR48421">
    <property type="entry name" value="MYCBP-ASSOCIATED PROTEIN"/>
    <property type="match status" value="1"/>
</dbReference>
<dbReference type="Pfam" id="PF14646">
    <property type="entry name" value="MYCBPAP"/>
    <property type="match status" value="1"/>
</dbReference>